<feature type="chain" id="PRO_5019076829" description="Lytic polysaccharide monooxygenase" evidence="2">
    <location>
        <begin position="30"/>
        <end position="402"/>
    </location>
</feature>
<evidence type="ECO:0008006" key="5">
    <source>
        <dbReference type="Google" id="ProtNLM"/>
    </source>
</evidence>
<dbReference type="Proteomes" id="UP000284375">
    <property type="component" value="Unassembled WGS sequence"/>
</dbReference>
<dbReference type="PANTHER" id="PTHR36182:SF2">
    <property type="entry name" value="LYTIC POLYSACCHARIDE MONOOXYGENASE"/>
    <property type="match status" value="1"/>
</dbReference>
<dbReference type="PANTHER" id="PTHR36182">
    <property type="entry name" value="PROTEIN, PUTATIVE (AFU_ORTHOLOGUE AFUA_6G10930)-RELATED"/>
    <property type="match status" value="1"/>
</dbReference>
<protein>
    <recommendedName>
        <fullName evidence="5">Lytic polysaccharide monooxygenase</fullName>
    </recommendedName>
</protein>
<gene>
    <name evidence="3" type="ORF">VSDG_04780</name>
</gene>
<evidence type="ECO:0000256" key="2">
    <source>
        <dbReference type="SAM" id="SignalP"/>
    </source>
</evidence>
<evidence type="ECO:0000313" key="3">
    <source>
        <dbReference type="EMBL" id="ROV97275.1"/>
    </source>
</evidence>
<feature type="region of interest" description="Disordered" evidence="1">
    <location>
        <begin position="257"/>
        <end position="338"/>
    </location>
</feature>
<comment type="caution">
    <text evidence="3">The sequence shown here is derived from an EMBL/GenBank/DDBJ whole genome shotgun (WGS) entry which is preliminary data.</text>
</comment>
<dbReference type="AlphaFoldDB" id="A0A423W1W3"/>
<dbReference type="STRING" id="252740.A0A423W1W3"/>
<name>A0A423W1W3_CYTCH</name>
<feature type="compositionally biased region" description="Low complexity" evidence="1">
    <location>
        <begin position="296"/>
        <end position="338"/>
    </location>
</feature>
<feature type="compositionally biased region" description="Polar residues" evidence="1">
    <location>
        <begin position="273"/>
        <end position="285"/>
    </location>
</feature>
<reference evidence="3 4" key="1">
    <citation type="submission" date="2015-09" db="EMBL/GenBank/DDBJ databases">
        <title>Host preference determinants of Valsa canker pathogens revealed by comparative genomics.</title>
        <authorList>
            <person name="Yin Z."/>
            <person name="Huang L."/>
        </authorList>
    </citation>
    <scope>NUCLEOTIDE SEQUENCE [LARGE SCALE GENOMIC DNA]</scope>
    <source>
        <strain evidence="3 4">YSFL</strain>
    </source>
</reference>
<organism evidence="3 4">
    <name type="scientific">Cytospora chrysosperma</name>
    <name type="common">Cytospora canker fungus</name>
    <name type="synonym">Sphaeria chrysosperma</name>
    <dbReference type="NCBI Taxonomy" id="252740"/>
    <lineage>
        <taxon>Eukaryota</taxon>
        <taxon>Fungi</taxon>
        <taxon>Dikarya</taxon>
        <taxon>Ascomycota</taxon>
        <taxon>Pezizomycotina</taxon>
        <taxon>Sordariomycetes</taxon>
        <taxon>Sordariomycetidae</taxon>
        <taxon>Diaporthales</taxon>
        <taxon>Cytosporaceae</taxon>
        <taxon>Cytospora</taxon>
    </lineage>
</organism>
<evidence type="ECO:0000313" key="4">
    <source>
        <dbReference type="Proteomes" id="UP000284375"/>
    </source>
</evidence>
<evidence type="ECO:0000256" key="1">
    <source>
        <dbReference type="SAM" id="MobiDB-lite"/>
    </source>
</evidence>
<feature type="signal peptide" evidence="2">
    <location>
        <begin position="1"/>
        <end position="29"/>
    </location>
</feature>
<dbReference type="OrthoDB" id="2342176at2759"/>
<proteinExistence type="predicted"/>
<dbReference type="EMBL" id="LJZO01000017">
    <property type="protein sequence ID" value="ROV97275.1"/>
    <property type="molecule type" value="Genomic_DNA"/>
</dbReference>
<dbReference type="Gene3D" id="2.70.50.70">
    <property type="match status" value="1"/>
</dbReference>
<sequence>MRMHGSHTTALATASLAILALVPVQFTLADESNNKIQKRHVQMVTPQPYVWAEYGPTNPLNPDGSDYPCKVPPGGKFEVDGSPTEMVAGEEQVVSFAGWAVHGGGSCQFALAEGLEPTRDSAWSVIHSVEGGCPKAGAAGNLEAGQAPDNYTFRVPDGFAPGDYTFAWTWVNRIGGQPEFYMNCAPVTVKAGAGAARMRGRRDRGARARARAAATTVDYPDLFLANIGDAGGGCLTSEAWSQQVAIKYPYPGDSVSHPDGTANLFKQPCDGNPRNNGSTSQSASRSAGVAPTSILSGAATGASGATPTGSPSMPGSSAAHTSTSTSVPPHSSASVVPSATTSTASTASSVSSSCTDGHLKCVNGTHFSTCTGGQWTAPQNLASSARCKEEGESVGLQITNIT</sequence>
<keyword evidence="4" id="KW-1185">Reference proteome</keyword>
<accession>A0A423W1W3</accession>
<keyword evidence="2" id="KW-0732">Signal</keyword>